<proteinExistence type="predicted"/>
<dbReference type="PANTHER" id="PTHR13754:SF13">
    <property type="entry name" value="METALLO-BETA-LACTAMASE SUPERFAMILY PROTEIN (AFU_ORTHOLOGUE AFUA_3G07630)"/>
    <property type="match status" value="1"/>
</dbReference>
<name>A0A7D4SXA4_9GAMM</name>
<dbReference type="AlphaFoldDB" id="A0A7D4SXA4"/>
<feature type="domain" description="Metallo-beta-lactamase" evidence="1">
    <location>
        <begin position="22"/>
        <end position="245"/>
    </location>
</feature>
<dbReference type="KEGG" id="txa:HQN79_00445"/>
<dbReference type="Gene3D" id="3.60.15.10">
    <property type="entry name" value="Ribonuclease Z/Hydroxyacylglutathione hydrolase-like"/>
    <property type="match status" value="1"/>
</dbReference>
<dbReference type="PANTHER" id="PTHR13754">
    <property type="entry name" value="METALLO-BETA-LACTAMASE SUPERFAMILY PROTEIN"/>
    <property type="match status" value="1"/>
</dbReference>
<keyword evidence="2" id="KW-0378">Hydrolase</keyword>
<sequence>MITITCLVENSVKLSSRLWGEHGMSVLIETPHATVLFDTGQSGTVLLHNLQEMQIDPQKIDQIVLSHGHYDHTGGLRILFDKIGTRPVHAHLDMFRERFSETPDGKLKPVSAPVEYHKEPFWQLSDKPIEVAPGIFTTGEVPKENPLEDHGDERLKIYAEDGKSLIKDPIKDDMSLVVKSDLGLIVLLGCCHAGVINTLNLIKRQFPDDKIHAVMGGTHLAKATEERLLATEEILQDVPNIGLSHCTGPKVIARFLSRYPQRAFVFQAGTQLRF</sequence>
<dbReference type="GO" id="GO:0016787">
    <property type="term" value="F:hydrolase activity"/>
    <property type="evidence" value="ECO:0007669"/>
    <property type="project" value="UniProtKB-KW"/>
</dbReference>
<gene>
    <name evidence="2" type="ORF">HQN79_00445</name>
</gene>
<dbReference type="EMBL" id="CP054020">
    <property type="protein sequence ID" value="QKI88144.1"/>
    <property type="molecule type" value="Genomic_DNA"/>
</dbReference>
<dbReference type="InterPro" id="IPR041712">
    <property type="entry name" value="DHPS-like_MBL-fold"/>
</dbReference>
<dbReference type="RefSeq" id="WP_173283735.1">
    <property type="nucleotide sequence ID" value="NZ_CP054020.1"/>
</dbReference>
<dbReference type="InterPro" id="IPR001279">
    <property type="entry name" value="Metallo-B-lactamas"/>
</dbReference>
<dbReference type="InterPro" id="IPR036866">
    <property type="entry name" value="RibonucZ/Hydroxyglut_hydro"/>
</dbReference>
<evidence type="ECO:0000313" key="3">
    <source>
        <dbReference type="Proteomes" id="UP000504724"/>
    </source>
</evidence>
<dbReference type="Proteomes" id="UP000504724">
    <property type="component" value="Chromosome"/>
</dbReference>
<evidence type="ECO:0000313" key="2">
    <source>
        <dbReference type="EMBL" id="QKI88144.1"/>
    </source>
</evidence>
<dbReference type="InterPro" id="IPR052926">
    <property type="entry name" value="Metallo-beta-lactamase_dom"/>
</dbReference>
<dbReference type="Pfam" id="PF00753">
    <property type="entry name" value="Lactamase_B"/>
    <property type="match status" value="1"/>
</dbReference>
<dbReference type="SMART" id="SM00849">
    <property type="entry name" value="Lactamase_B"/>
    <property type="match status" value="1"/>
</dbReference>
<evidence type="ECO:0000259" key="1">
    <source>
        <dbReference type="SMART" id="SM00849"/>
    </source>
</evidence>
<dbReference type="GO" id="GO:0016740">
    <property type="term" value="F:transferase activity"/>
    <property type="evidence" value="ECO:0007669"/>
    <property type="project" value="TreeGrafter"/>
</dbReference>
<dbReference type="SUPFAM" id="SSF56281">
    <property type="entry name" value="Metallo-hydrolase/oxidoreductase"/>
    <property type="match status" value="1"/>
</dbReference>
<accession>A0A7D4SXA4</accession>
<organism evidence="2 3">
    <name type="scientific">Thiomicrorhabdus xiamenensis</name>
    <dbReference type="NCBI Taxonomy" id="2739063"/>
    <lineage>
        <taxon>Bacteria</taxon>
        <taxon>Pseudomonadati</taxon>
        <taxon>Pseudomonadota</taxon>
        <taxon>Gammaproteobacteria</taxon>
        <taxon>Thiotrichales</taxon>
        <taxon>Piscirickettsiaceae</taxon>
        <taxon>Thiomicrorhabdus</taxon>
    </lineage>
</organism>
<reference evidence="2 3" key="1">
    <citation type="submission" date="2020-05" db="EMBL/GenBank/DDBJ databases">
        <title>Thiomicrorhabdus sediminis sp.nov. and Thiomicrorhabdus xiamenensis sp.nov., novel sulfur-oxidizing bacteria isolated from coastal sediment.</title>
        <authorList>
            <person name="Liu X."/>
        </authorList>
    </citation>
    <scope>NUCLEOTIDE SEQUENCE [LARGE SCALE GENOMIC DNA]</scope>
    <source>
        <strain evidence="2 3">G2</strain>
    </source>
</reference>
<keyword evidence="3" id="KW-1185">Reference proteome</keyword>
<protein>
    <submittedName>
        <fullName evidence="2">MBL fold metallo-hydrolase</fullName>
    </submittedName>
</protein>
<dbReference type="CDD" id="cd07713">
    <property type="entry name" value="DHPS-like_MBL-fold"/>
    <property type="match status" value="1"/>
</dbReference>